<sequence length="62" mass="7141">MYFAYKSNERNVALLRRHYAEGKHAGSGRGLLVAVLVGLVAVFVLTGWAGYELVRWLWHYFQ</sequence>
<gene>
    <name evidence="2" type="ORF">EWM57_06680</name>
</gene>
<proteinExistence type="predicted"/>
<organism evidence="2 3">
    <name type="scientific">Hymenobacter persicinus</name>
    <dbReference type="NCBI Taxonomy" id="2025506"/>
    <lineage>
        <taxon>Bacteria</taxon>
        <taxon>Pseudomonadati</taxon>
        <taxon>Bacteroidota</taxon>
        <taxon>Cytophagia</taxon>
        <taxon>Cytophagales</taxon>
        <taxon>Hymenobacteraceae</taxon>
        <taxon>Hymenobacter</taxon>
    </lineage>
</organism>
<dbReference type="AlphaFoldDB" id="A0A4Q5LF40"/>
<accession>A0A4Q5LF40</accession>
<keyword evidence="3" id="KW-1185">Reference proteome</keyword>
<dbReference type="RefSeq" id="WP_129920362.1">
    <property type="nucleotide sequence ID" value="NZ_SEWE01000010.1"/>
</dbReference>
<feature type="transmembrane region" description="Helical" evidence="1">
    <location>
        <begin position="31"/>
        <end position="51"/>
    </location>
</feature>
<comment type="caution">
    <text evidence="2">The sequence shown here is derived from an EMBL/GenBank/DDBJ whole genome shotgun (WGS) entry which is preliminary data.</text>
</comment>
<protein>
    <submittedName>
        <fullName evidence="2">Uncharacterized protein</fullName>
    </submittedName>
</protein>
<name>A0A4Q5LF40_9BACT</name>
<keyword evidence="1" id="KW-0472">Membrane</keyword>
<dbReference type="EMBL" id="SEWE01000010">
    <property type="protein sequence ID" value="RYU81256.1"/>
    <property type="molecule type" value="Genomic_DNA"/>
</dbReference>
<evidence type="ECO:0000256" key="1">
    <source>
        <dbReference type="SAM" id="Phobius"/>
    </source>
</evidence>
<evidence type="ECO:0000313" key="2">
    <source>
        <dbReference type="EMBL" id="RYU81256.1"/>
    </source>
</evidence>
<dbReference type="Proteomes" id="UP000294155">
    <property type="component" value="Unassembled WGS sequence"/>
</dbReference>
<reference evidence="2 3" key="1">
    <citation type="submission" date="2019-02" db="EMBL/GenBank/DDBJ databases">
        <title>Bacterial novel species isolated from soil.</title>
        <authorList>
            <person name="Jung H.-Y."/>
        </authorList>
    </citation>
    <scope>NUCLEOTIDE SEQUENCE [LARGE SCALE GENOMIC DNA]</scope>
    <source>
        <strain evidence="2 3">1-3-3-3</strain>
    </source>
</reference>
<evidence type="ECO:0000313" key="3">
    <source>
        <dbReference type="Proteomes" id="UP000294155"/>
    </source>
</evidence>
<keyword evidence="1" id="KW-1133">Transmembrane helix</keyword>
<keyword evidence="1" id="KW-0812">Transmembrane</keyword>